<feature type="active site" evidence="12">
    <location>
        <position position="231"/>
    </location>
</feature>
<dbReference type="InterPro" id="IPR001736">
    <property type="entry name" value="PLipase_D/transphosphatidylase"/>
</dbReference>
<keyword evidence="5 12" id="KW-0812">Transmembrane</keyword>
<feature type="active site" evidence="12">
    <location>
        <position position="403"/>
    </location>
</feature>
<evidence type="ECO:0000256" key="2">
    <source>
        <dbReference type="ARBA" id="ARBA00022475"/>
    </source>
</evidence>
<evidence type="ECO:0000256" key="8">
    <source>
        <dbReference type="ARBA" id="ARBA00023098"/>
    </source>
</evidence>
<dbReference type="SMART" id="SM00155">
    <property type="entry name" value="PLDc"/>
    <property type="match status" value="2"/>
</dbReference>
<name>A0ABV6NFU2_9BACI</name>
<dbReference type="Pfam" id="PF13091">
    <property type="entry name" value="PLDc_2"/>
    <property type="match status" value="2"/>
</dbReference>
<dbReference type="CDD" id="cd09110">
    <property type="entry name" value="PLDc_CLS_1"/>
    <property type="match status" value="1"/>
</dbReference>
<dbReference type="EMBL" id="JBHLTR010000015">
    <property type="protein sequence ID" value="MFC0559637.1"/>
    <property type="molecule type" value="Genomic_DNA"/>
</dbReference>
<accession>A0ABV6NFU2</accession>
<dbReference type="SUPFAM" id="SSF56024">
    <property type="entry name" value="Phospholipase D/nuclease"/>
    <property type="match status" value="2"/>
</dbReference>
<evidence type="ECO:0000256" key="6">
    <source>
        <dbReference type="ARBA" id="ARBA00022737"/>
    </source>
</evidence>
<comment type="subcellular location">
    <subcellularLocation>
        <location evidence="1 12">Cell membrane</location>
        <topology evidence="1 12">Multi-pass membrane protein</topology>
    </subcellularLocation>
</comment>
<dbReference type="RefSeq" id="WP_337956387.1">
    <property type="nucleotide sequence ID" value="NZ_JAQQWT010000032.1"/>
</dbReference>
<dbReference type="PANTHER" id="PTHR21248">
    <property type="entry name" value="CARDIOLIPIN SYNTHASE"/>
    <property type="match status" value="1"/>
</dbReference>
<feature type="transmembrane region" description="Helical" evidence="12">
    <location>
        <begin position="6"/>
        <end position="27"/>
    </location>
</feature>
<keyword evidence="3 12" id="KW-0444">Lipid biosynthesis</keyword>
<dbReference type="Pfam" id="PF13396">
    <property type="entry name" value="PLDc_N"/>
    <property type="match status" value="1"/>
</dbReference>
<dbReference type="EC" id="2.7.8.-" evidence="12 13"/>
<dbReference type="Gene3D" id="3.30.870.10">
    <property type="entry name" value="Endonuclease Chain A"/>
    <property type="match status" value="2"/>
</dbReference>
<evidence type="ECO:0000256" key="12">
    <source>
        <dbReference type="HAMAP-Rule" id="MF_01916"/>
    </source>
</evidence>
<keyword evidence="11 12" id="KW-1208">Phospholipid metabolism</keyword>
<keyword evidence="4 12" id="KW-0808">Transferase</keyword>
<comment type="caution">
    <text evidence="15">The sequence shown here is derived from an EMBL/GenBank/DDBJ whole genome shotgun (WGS) entry which is preliminary data.</text>
</comment>
<dbReference type="PANTHER" id="PTHR21248:SF22">
    <property type="entry name" value="PHOSPHOLIPASE D"/>
    <property type="match status" value="1"/>
</dbReference>
<keyword evidence="9 12" id="KW-0472">Membrane</keyword>
<feature type="domain" description="PLD phosphodiesterase" evidence="14">
    <location>
        <begin position="219"/>
        <end position="246"/>
    </location>
</feature>
<dbReference type="Proteomes" id="UP001589833">
    <property type="component" value="Unassembled WGS sequence"/>
</dbReference>
<evidence type="ECO:0000313" key="16">
    <source>
        <dbReference type="Proteomes" id="UP001589833"/>
    </source>
</evidence>
<keyword evidence="10 12" id="KW-0594">Phospholipid biosynthesis</keyword>
<evidence type="ECO:0000256" key="11">
    <source>
        <dbReference type="ARBA" id="ARBA00023264"/>
    </source>
</evidence>
<protein>
    <recommendedName>
        <fullName evidence="12 13">Cardiolipin synthase</fullName>
        <shortName evidence="12">CL synthase</shortName>
        <ecNumber evidence="12 13">2.7.8.-</ecNumber>
    </recommendedName>
</protein>
<keyword evidence="6" id="KW-0677">Repeat</keyword>
<evidence type="ECO:0000256" key="9">
    <source>
        <dbReference type="ARBA" id="ARBA00023136"/>
    </source>
</evidence>
<feature type="domain" description="PLD phosphodiesterase" evidence="14">
    <location>
        <begin position="396"/>
        <end position="423"/>
    </location>
</feature>
<evidence type="ECO:0000256" key="3">
    <source>
        <dbReference type="ARBA" id="ARBA00022516"/>
    </source>
</evidence>
<evidence type="ECO:0000259" key="14">
    <source>
        <dbReference type="PROSITE" id="PS50035"/>
    </source>
</evidence>
<evidence type="ECO:0000256" key="7">
    <source>
        <dbReference type="ARBA" id="ARBA00022989"/>
    </source>
</evidence>
<sequence>MNMNVISIILALVFLVNTVLILMIIFLERRNVSSIWTWAIVLTFLPIAGFILYIIFGRNLSRSKLFRWDKESYLLLKGSVMDQITTLKNDTYRIGDPAIFKYKDFIMMNLNQNASLLTQNNDVTIFTTGQEKFDSLLADIKQAKNHIHILYYIIRDDELGNKLADELAKKAKSGVQVRLLYDDLGSRTLSKAFIHKIKSAGGEVEAFFPSKIPFINLTLNFRNHRKLVVIDGEIGYIGGFNVGDEYLGLNQRFGYWRDTHLKIVGEAVNHIQTRFIQDWNQAAKKELHIKDFLFPVTKKYGQFGIQIVSSGPDSQLEQIKKAYIKMILTAKEYVYIQTPYFIPDESLLDAFKVACFSGLDVRIMIPNKPDHPFVYWATYSNIGELLRMGAKVYIYDNGFLHCKTIVADDKIASVGTANIDVRSFRLNFEVNAFLYSTEKVNELTKLFHEDIKESRELTLEEYEQRPSKIRFKESISRLLSPIL</sequence>
<comment type="catalytic activity">
    <reaction evidence="12">
        <text>2 a 1,2-diacyl-sn-glycero-3-phospho-(1'-sn-glycerol) = a cardiolipin + glycerol</text>
        <dbReference type="Rhea" id="RHEA:31451"/>
        <dbReference type="ChEBI" id="CHEBI:17754"/>
        <dbReference type="ChEBI" id="CHEBI:62237"/>
        <dbReference type="ChEBI" id="CHEBI:64716"/>
    </reaction>
</comment>
<keyword evidence="16" id="KW-1185">Reference proteome</keyword>
<comment type="function">
    <text evidence="12">Catalyzes the reversible phosphatidyl group transfer from one phosphatidylglycerol molecule to another to form cardiolipin (CL) (diphosphatidylglycerol) and glycerol.</text>
</comment>
<dbReference type="PROSITE" id="PS50035">
    <property type="entry name" value="PLD"/>
    <property type="match status" value="2"/>
</dbReference>
<reference evidence="15 16" key="1">
    <citation type="submission" date="2024-09" db="EMBL/GenBank/DDBJ databases">
        <authorList>
            <person name="Sun Q."/>
            <person name="Mori K."/>
        </authorList>
    </citation>
    <scope>NUCLEOTIDE SEQUENCE [LARGE SCALE GENOMIC DNA]</scope>
    <source>
        <strain evidence="15 16">NCAIM B.02301</strain>
    </source>
</reference>
<keyword evidence="8 12" id="KW-0443">Lipid metabolism</keyword>
<dbReference type="NCBIfam" id="TIGR04265">
    <property type="entry name" value="bac_cardiolipin"/>
    <property type="match status" value="1"/>
</dbReference>
<keyword evidence="7 12" id="KW-1133">Transmembrane helix</keyword>
<keyword evidence="2 12" id="KW-1003">Cell membrane</keyword>
<gene>
    <name evidence="15" type="primary">cls</name>
    <name evidence="15" type="ORF">ACFFH4_11330</name>
</gene>
<evidence type="ECO:0000256" key="13">
    <source>
        <dbReference type="NCBIfam" id="TIGR04265"/>
    </source>
</evidence>
<feature type="transmembrane region" description="Helical" evidence="12">
    <location>
        <begin position="34"/>
        <end position="56"/>
    </location>
</feature>
<evidence type="ECO:0000256" key="1">
    <source>
        <dbReference type="ARBA" id="ARBA00004651"/>
    </source>
</evidence>
<dbReference type="HAMAP" id="MF_01916">
    <property type="entry name" value="Cardiolipin_synth_Cls"/>
    <property type="match status" value="1"/>
</dbReference>
<evidence type="ECO:0000256" key="4">
    <source>
        <dbReference type="ARBA" id="ARBA00022679"/>
    </source>
</evidence>
<comment type="similarity">
    <text evidence="12">Belongs to the phospholipase D family. Cardiolipin synthase subfamily.</text>
</comment>
<dbReference type="InterPro" id="IPR030874">
    <property type="entry name" value="Cardiolipin_synth_Firmi"/>
</dbReference>
<dbReference type="InterPro" id="IPR027379">
    <property type="entry name" value="CLS_N"/>
</dbReference>
<dbReference type="InterPro" id="IPR025202">
    <property type="entry name" value="PLD-like_dom"/>
</dbReference>
<feature type="active site" evidence="12">
    <location>
        <position position="226"/>
    </location>
</feature>
<dbReference type="CDD" id="cd09112">
    <property type="entry name" value="PLDc_CLS_2"/>
    <property type="match status" value="1"/>
</dbReference>
<proteinExistence type="inferred from homology"/>
<evidence type="ECO:0000256" key="10">
    <source>
        <dbReference type="ARBA" id="ARBA00023209"/>
    </source>
</evidence>
<feature type="active site" evidence="12">
    <location>
        <position position="224"/>
    </location>
</feature>
<evidence type="ECO:0000256" key="5">
    <source>
        <dbReference type="ARBA" id="ARBA00022692"/>
    </source>
</evidence>
<feature type="active site" evidence="12">
    <location>
        <position position="408"/>
    </location>
</feature>
<feature type="active site" evidence="12">
    <location>
        <position position="401"/>
    </location>
</feature>
<dbReference type="InterPro" id="IPR022924">
    <property type="entry name" value="Cardiolipin_synthase"/>
</dbReference>
<organism evidence="15 16">
    <name type="scientific">Halalkalibacter alkalisediminis</name>
    <dbReference type="NCBI Taxonomy" id="935616"/>
    <lineage>
        <taxon>Bacteria</taxon>
        <taxon>Bacillati</taxon>
        <taxon>Bacillota</taxon>
        <taxon>Bacilli</taxon>
        <taxon>Bacillales</taxon>
        <taxon>Bacillaceae</taxon>
        <taxon>Halalkalibacter</taxon>
    </lineage>
</organism>
<evidence type="ECO:0000313" key="15">
    <source>
        <dbReference type="EMBL" id="MFC0559637.1"/>
    </source>
</evidence>